<gene>
    <name evidence="1" type="ORF">MBHS_00171</name>
</gene>
<organism evidence="1 2">
    <name type="scientific">Candidatus Venteria ishoeyi</name>
    <dbReference type="NCBI Taxonomy" id="1899563"/>
    <lineage>
        <taxon>Bacteria</taxon>
        <taxon>Pseudomonadati</taxon>
        <taxon>Pseudomonadota</taxon>
        <taxon>Gammaproteobacteria</taxon>
        <taxon>Thiotrichales</taxon>
        <taxon>Thiotrichaceae</taxon>
        <taxon>Venteria</taxon>
    </lineage>
</organism>
<dbReference type="AlphaFoldDB" id="A0A1H6F5Q5"/>
<name>A0A1H6F5Q5_9GAMM</name>
<reference evidence="1 2" key="1">
    <citation type="submission" date="2016-10" db="EMBL/GenBank/DDBJ databases">
        <authorList>
            <person name="de Groot N.N."/>
        </authorList>
    </citation>
    <scope>NUCLEOTIDE SEQUENCE [LARGE SCALE GENOMIC DNA]</scope>
    <source>
        <strain evidence="1">MBHS1</strain>
    </source>
</reference>
<evidence type="ECO:0000313" key="2">
    <source>
        <dbReference type="Proteomes" id="UP000236724"/>
    </source>
</evidence>
<evidence type="ECO:0008006" key="3">
    <source>
        <dbReference type="Google" id="ProtNLM"/>
    </source>
</evidence>
<dbReference type="SUPFAM" id="SSF48452">
    <property type="entry name" value="TPR-like"/>
    <property type="match status" value="1"/>
</dbReference>
<keyword evidence="2" id="KW-1185">Reference proteome</keyword>
<dbReference type="EMBL" id="FMSV02000044">
    <property type="protein sequence ID" value="SEH04325.1"/>
    <property type="molecule type" value="Genomic_DNA"/>
</dbReference>
<dbReference type="InterPro" id="IPR011990">
    <property type="entry name" value="TPR-like_helical_dom_sf"/>
</dbReference>
<proteinExistence type="predicted"/>
<sequence>MAISLWIQGLPDDAATAFVEHLKYHPKDTITLANDASLALMQGNTERCLNRVEAALTLTSPQDGLFAILPFLAWVASPTAQRLQSVIVAIEQLDPLVTTFEWDFSYNIPALERLTEKDRATADALIAFFEGKSSWETIKPSD</sequence>
<accession>A0A1H6F5Q5</accession>
<protein>
    <recommendedName>
        <fullName evidence="3">Tetratricopeptide repeat protein</fullName>
    </recommendedName>
</protein>
<dbReference type="Proteomes" id="UP000236724">
    <property type="component" value="Unassembled WGS sequence"/>
</dbReference>
<evidence type="ECO:0000313" key="1">
    <source>
        <dbReference type="EMBL" id="SEH04325.1"/>
    </source>
</evidence>